<keyword evidence="2" id="KW-0233">DNA recombination</keyword>
<gene>
    <name evidence="4" type="ORF">GO493_30030</name>
</gene>
<dbReference type="CDD" id="cd03768">
    <property type="entry name" value="SR_ResInv"/>
    <property type="match status" value="1"/>
</dbReference>
<dbReference type="GO" id="GO:0003677">
    <property type="term" value="F:DNA binding"/>
    <property type="evidence" value="ECO:0007669"/>
    <property type="project" value="UniProtKB-KW"/>
</dbReference>
<dbReference type="EMBL" id="WRXN01000028">
    <property type="protein sequence ID" value="MVT12529.1"/>
    <property type="molecule type" value="Genomic_DNA"/>
</dbReference>
<feature type="non-terminal residue" evidence="4">
    <location>
        <position position="153"/>
    </location>
</feature>
<dbReference type="InterPro" id="IPR036162">
    <property type="entry name" value="Resolvase-like_N_sf"/>
</dbReference>
<evidence type="ECO:0000259" key="3">
    <source>
        <dbReference type="PROSITE" id="PS51736"/>
    </source>
</evidence>
<accession>A0A7K1UDR0</accession>
<dbReference type="Gene3D" id="3.40.50.1390">
    <property type="entry name" value="Resolvase, N-terminal catalytic domain"/>
    <property type="match status" value="1"/>
</dbReference>
<dbReference type="PANTHER" id="PTHR30461:SF2">
    <property type="entry name" value="SERINE RECOMBINASE PINE-RELATED"/>
    <property type="match status" value="1"/>
</dbReference>
<sequence>MLYGYARQSRKRRGGVSSSIEEQTEILQRAGCERIFAERRSGRKERAEFNRMMAEVRPGDVIIVKELSRLGRTALQLIKLFHDFTQKNIHFVAIKQGIDTRTQTGKLMFQLFSVLAENEIDQVGERTDDLIEYARERGRKGGRPGGLSAAAQK</sequence>
<dbReference type="InterPro" id="IPR050639">
    <property type="entry name" value="SSR_resolvase"/>
</dbReference>
<comment type="caution">
    <text evidence="4">The sequence shown here is derived from an EMBL/GenBank/DDBJ whole genome shotgun (WGS) entry which is preliminary data.</text>
</comment>
<dbReference type="PROSITE" id="PS51736">
    <property type="entry name" value="RECOMBINASES_3"/>
    <property type="match status" value="1"/>
</dbReference>
<evidence type="ECO:0000313" key="4">
    <source>
        <dbReference type="EMBL" id="MVT12529.1"/>
    </source>
</evidence>
<evidence type="ECO:0000256" key="2">
    <source>
        <dbReference type="ARBA" id="ARBA00023172"/>
    </source>
</evidence>
<feature type="domain" description="Resolvase/invertase-type recombinase catalytic" evidence="3">
    <location>
        <begin position="1"/>
        <end position="138"/>
    </location>
</feature>
<dbReference type="PANTHER" id="PTHR30461">
    <property type="entry name" value="DNA-INVERTASE FROM LAMBDOID PROPHAGE"/>
    <property type="match status" value="1"/>
</dbReference>
<reference evidence="4 5" key="1">
    <citation type="submission" date="2019-12" db="EMBL/GenBank/DDBJ databases">
        <title>Chitinophaga sp. strain ysch24 (GDMCC 1.1355), whole genome shotgun sequence.</title>
        <authorList>
            <person name="Zhang X."/>
        </authorList>
    </citation>
    <scope>NUCLEOTIDE SEQUENCE [LARGE SCALE GENOMIC DNA]</scope>
    <source>
        <strain evidence="5">ysch24</strain>
    </source>
</reference>
<dbReference type="AlphaFoldDB" id="A0A7K1UDR0"/>
<dbReference type="SMART" id="SM00857">
    <property type="entry name" value="Resolvase"/>
    <property type="match status" value="1"/>
</dbReference>
<evidence type="ECO:0000313" key="5">
    <source>
        <dbReference type="Proteomes" id="UP000461730"/>
    </source>
</evidence>
<dbReference type="GO" id="GO:0000150">
    <property type="term" value="F:DNA strand exchange activity"/>
    <property type="evidence" value="ECO:0007669"/>
    <property type="project" value="InterPro"/>
</dbReference>
<keyword evidence="1" id="KW-0238">DNA-binding</keyword>
<protein>
    <recommendedName>
        <fullName evidence="3">Resolvase/invertase-type recombinase catalytic domain-containing protein</fullName>
    </recommendedName>
</protein>
<dbReference type="InterPro" id="IPR006119">
    <property type="entry name" value="Resolv_N"/>
</dbReference>
<keyword evidence="5" id="KW-1185">Reference proteome</keyword>
<name>A0A7K1UDR0_9BACT</name>
<dbReference type="RefSeq" id="WP_157309945.1">
    <property type="nucleotide sequence ID" value="NZ_WRXN01000028.1"/>
</dbReference>
<dbReference type="SUPFAM" id="SSF53041">
    <property type="entry name" value="Resolvase-like"/>
    <property type="match status" value="1"/>
</dbReference>
<dbReference type="Pfam" id="PF00239">
    <property type="entry name" value="Resolvase"/>
    <property type="match status" value="1"/>
</dbReference>
<proteinExistence type="predicted"/>
<evidence type="ECO:0000256" key="1">
    <source>
        <dbReference type="ARBA" id="ARBA00023125"/>
    </source>
</evidence>
<organism evidence="4 5">
    <name type="scientific">Chitinophaga tropicalis</name>
    <dbReference type="NCBI Taxonomy" id="2683588"/>
    <lineage>
        <taxon>Bacteria</taxon>
        <taxon>Pseudomonadati</taxon>
        <taxon>Bacteroidota</taxon>
        <taxon>Chitinophagia</taxon>
        <taxon>Chitinophagales</taxon>
        <taxon>Chitinophagaceae</taxon>
        <taxon>Chitinophaga</taxon>
    </lineage>
</organism>
<dbReference type="Proteomes" id="UP000461730">
    <property type="component" value="Unassembled WGS sequence"/>
</dbReference>